<evidence type="ECO:0000313" key="1">
    <source>
        <dbReference type="EMBL" id="AIY84981.1"/>
    </source>
</evidence>
<dbReference type="HOGENOM" id="CLU_057834_1_0_9"/>
<dbReference type="InterPro" id="IPR008183">
    <property type="entry name" value="Aldose_1/G6P_1-epimerase"/>
</dbReference>
<dbReference type="GO" id="GO:0016853">
    <property type="term" value="F:isomerase activity"/>
    <property type="evidence" value="ECO:0007669"/>
    <property type="project" value="InterPro"/>
</dbReference>
<dbReference type="InterPro" id="IPR011013">
    <property type="entry name" value="Gal_mutarotase_sf_dom"/>
</dbReference>
<dbReference type="PANTHER" id="PTHR11122">
    <property type="entry name" value="APOSPORY-ASSOCIATED PROTEIN C-RELATED"/>
    <property type="match status" value="1"/>
</dbReference>
<dbReference type="OrthoDB" id="9795355at2"/>
<reference evidence="1 2" key="1">
    <citation type="journal article" date="2015" name="Infect. Genet. Evol.">
        <title>Genomic sequences of six botulinum neurotoxin-producing strains representing three clostridial species illustrate the mobility and diversity of botulinum neurotoxin genes.</title>
        <authorList>
            <person name="Smith T.J."/>
            <person name="Hill K.K."/>
            <person name="Xie G."/>
            <person name="Foley B.T."/>
            <person name="Williamson C.H."/>
            <person name="Foster J.T."/>
            <person name="Johnson S.L."/>
            <person name="Chertkov O."/>
            <person name="Teshima H."/>
            <person name="Gibbons H.S."/>
            <person name="Johnsky L.A."/>
            <person name="Karavis M.A."/>
            <person name="Smith L.A."/>
        </authorList>
    </citation>
    <scope>NUCLEOTIDE SEQUENCE [LARGE SCALE GENOMIC DNA]</scope>
    <source>
        <strain evidence="1 2">Sullivan</strain>
    </source>
</reference>
<dbReference type="PANTHER" id="PTHR11122:SF13">
    <property type="entry name" value="GLUCOSE-6-PHOSPHATE 1-EPIMERASE"/>
    <property type="match status" value="1"/>
</dbReference>
<dbReference type="STRING" id="1561.NPD11_2194"/>
<dbReference type="CDD" id="cd09024">
    <property type="entry name" value="Aldose_epim_lacX"/>
    <property type="match status" value="1"/>
</dbReference>
<organism evidence="1 2">
    <name type="scientific">Clostridium baratii str. Sullivan</name>
    <dbReference type="NCBI Taxonomy" id="1415775"/>
    <lineage>
        <taxon>Bacteria</taxon>
        <taxon>Bacillati</taxon>
        <taxon>Bacillota</taxon>
        <taxon>Clostridia</taxon>
        <taxon>Eubacteriales</taxon>
        <taxon>Clostridiaceae</taxon>
        <taxon>Clostridium</taxon>
    </lineage>
</organism>
<dbReference type="Gene3D" id="2.70.98.10">
    <property type="match status" value="1"/>
</dbReference>
<dbReference type="GO" id="GO:0005975">
    <property type="term" value="P:carbohydrate metabolic process"/>
    <property type="evidence" value="ECO:0007669"/>
    <property type="project" value="InterPro"/>
</dbReference>
<name>A0A0A7G1V9_9CLOT</name>
<keyword evidence="2" id="KW-1185">Reference proteome</keyword>
<accession>A0A0A7G1V9</accession>
<dbReference type="eggNOG" id="COG2017">
    <property type="taxonomic scope" value="Bacteria"/>
</dbReference>
<dbReference type="KEGG" id="cbv:U729_797"/>
<protein>
    <submittedName>
        <fullName evidence="1">Aldose 1-epimerase family protein</fullName>
    </submittedName>
</protein>
<dbReference type="EMBL" id="CP006905">
    <property type="protein sequence ID" value="AIY84981.1"/>
    <property type="molecule type" value="Genomic_DNA"/>
</dbReference>
<dbReference type="GO" id="GO:0030246">
    <property type="term" value="F:carbohydrate binding"/>
    <property type="evidence" value="ECO:0007669"/>
    <property type="project" value="InterPro"/>
</dbReference>
<dbReference type="SUPFAM" id="SSF74650">
    <property type="entry name" value="Galactose mutarotase-like"/>
    <property type="match status" value="1"/>
</dbReference>
<dbReference type="InterPro" id="IPR014718">
    <property type="entry name" value="GH-type_carb-bd"/>
</dbReference>
<dbReference type="InterPro" id="IPR037481">
    <property type="entry name" value="LacX"/>
</dbReference>
<evidence type="ECO:0000313" key="2">
    <source>
        <dbReference type="Proteomes" id="UP000030635"/>
    </source>
</evidence>
<gene>
    <name evidence="1" type="ORF">U729_797</name>
</gene>
<dbReference type="AlphaFoldDB" id="A0A0A7G1V9"/>
<dbReference type="Proteomes" id="UP000030635">
    <property type="component" value="Chromosome"/>
</dbReference>
<proteinExistence type="predicted"/>
<dbReference type="Pfam" id="PF01263">
    <property type="entry name" value="Aldose_epim"/>
    <property type="match status" value="1"/>
</dbReference>
<sequence length="292" mass="33546">MLYTLKNSTIKITASTYGGELHNLTSGKTNTEYLWNGDSTYWKYHAPILFPIVGKVKDGEYRACGQTYKLPQHGLARVSEFNMIDKTDDSITFELKYSEDTLKVYPYKFSLRINYTLIDNGVKVTYSVKNLDDKIIYFSIGAHPAFMCPIEKNETMNDYYFEFNEVENKSIMLLNSDGYFKHEKEPYLNNSNIIPLSKEVFKNDALVFENLKSNKISLKSKNHNKSLTMDFTGFPYMGLWSKATGAPFVCIEPWFGHADFCDFSGEFKEKEGIQSLDVNDTFTCSYTLTIGE</sequence>
<dbReference type="RefSeq" id="WP_039311862.1">
    <property type="nucleotide sequence ID" value="NZ_CP006905.1"/>
</dbReference>